<dbReference type="RefSeq" id="WP_256614449.1">
    <property type="nucleotide sequence ID" value="NZ_JANIBK010000022.1"/>
</dbReference>
<dbReference type="Proteomes" id="UP001524586">
    <property type="component" value="Unassembled WGS sequence"/>
</dbReference>
<keyword evidence="1" id="KW-0732">Signal</keyword>
<sequence length="91" mass="9640">MKKTQLNQGMLVGLLLAASAVNAQDYPAADFQPKVLFRDESVVVESAVPANSAAVPCVSQADTAKQDVVAEVDPKYPASSFQPKVLFSESN</sequence>
<evidence type="ECO:0000313" key="3">
    <source>
        <dbReference type="Proteomes" id="UP001524586"/>
    </source>
</evidence>
<feature type="signal peptide" evidence="1">
    <location>
        <begin position="1"/>
        <end position="23"/>
    </location>
</feature>
<proteinExistence type="predicted"/>
<evidence type="ECO:0000313" key="2">
    <source>
        <dbReference type="EMBL" id="MCQ8128086.1"/>
    </source>
</evidence>
<comment type="caution">
    <text evidence="2">The sequence shown here is derived from an EMBL/GenBank/DDBJ whole genome shotgun (WGS) entry which is preliminary data.</text>
</comment>
<evidence type="ECO:0000256" key="1">
    <source>
        <dbReference type="SAM" id="SignalP"/>
    </source>
</evidence>
<gene>
    <name evidence="2" type="ORF">NP596_06405</name>
</gene>
<name>A0ABT1U2M9_9GAMM</name>
<accession>A0ABT1U2M9</accession>
<reference evidence="2 3" key="1">
    <citation type="submission" date="2022-07" db="EMBL/GenBank/DDBJ databases">
        <title>Methylomonas rivi sp. nov., Methylomonas rosea sp. nov., Methylomonas aureus sp. nov. and Methylomonas subterranea sp. nov., four novel methanotrophs isolated from a freshwater creek and the deep terrestrial subsurface.</title>
        <authorList>
            <person name="Abin C."/>
            <person name="Sankaranarayanan K."/>
            <person name="Garner C."/>
            <person name="Sindelar R."/>
            <person name="Kotary K."/>
            <person name="Garner R."/>
            <person name="Barclay S."/>
            <person name="Lawson P."/>
            <person name="Krumholz L."/>
        </authorList>
    </citation>
    <scope>NUCLEOTIDE SEQUENCE [LARGE SCALE GENOMIC DNA]</scope>
    <source>
        <strain evidence="2 3">WSC-6</strain>
    </source>
</reference>
<organism evidence="2 3">
    <name type="scientific">Methylomonas rivi</name>
    <dbReference type="NCBI Taxonomy" id="2952226"/>
    <lineage>
        <taxon>Bacteria</taxon>
        <taxon>Pseudomonadati</taxon>
        <taxon>Pseudomonadota</taxon>
        <taxon>Gammaproteobacteria</taxon>
        <taxon>Methylococcales</taxon>
        <taxon>Methylococcaceae</taxon>
        <taxon>Methylomonas</taxon>
    </lineage>
</organism>
<protein>
    <submittedName>
        <fullName evidence="2">Uncharacterized protein</fullName>
    </submittedName>
</protein>
<keyword evidence="3" id="KW-1185">Reference proteome</keyword>
<dbReference type="EMBL" id="JANIBK010000022">
    <property type="protein sequence ID" value="MCQ8128086.1"/>
    <property type="molecule type" value="Genomic_DNA"/>
</dbReference>
<feature type="chain" id="PRO_5046191699" evidence="1">
    <location>
        <begin position="24"/>
        <end position="91"/>
    </location>
</feature>